<gene>
    <name evidence="2" type="ORF">IQ24_01212</name>
</gene>
<feature type="transmembrane region" description="Helical" evidence="1">
    <location>
        <begin position="35"/>
        <end position="55"/>
    </location>
</feature>
<evidence type="ECO:0008006" key="4">
    <source>
        <dbReference type="Google" id="ProtNLM"/>
    </source>
</evidence>
<dbReference type="OrthoDB" id="7362327at2"/>
<dbReference type="AlphaFoldDB" id="A0A562NUF5"/>
<keyword evidence="1" id="KW-1133">Transmembrane helix</keyword>
<accession>A0A562NUF5</accession>
<proteinExistence type="predicted"/>
<sequence>MLIDPQNPFFRPLWVRILCVLLPLLWAGVEFRNDAPFWGVLFGAAGVYLFVALFIQRKSDD</sequence>
<name>A0A562NUF5_9RHOB</name>
<reference evidence="2 3" key="1">
    <citation type="journal article" date="2015" name="Stand. Genomic Sci.">
        <title>Genomic Encyclopedia of Bacterial and Archaeal Type Strains, Phase III: the genomes of soil and plant-associated and newly described type strains.</title>
        <authorList>
            <person name="Whitman W.B."/>
            <person name="Woyke T."/>
            <person name="Klenk H.P."/>
            <person name="Zhou Y."/>
            <person name="Lilburn T.G."/>
            <person name="Beck B.J."/>
            <person name="De Vos P."/>
            <person name="Vandamme P."/>
            <person name="Eisen J.A."/>
            <person name="Garrity G."/>
            <person name="Hugenholtz P."/>
            <person name="Kyrpides N.C."/>
        </authorList>
    </citation>
    <scope>NUCLEOTIDE SEQUENCE [LARGE SCALE GENOMIC DNA]</scope>
    <source>
        <strain evidence="2 3">CGMCC 1.5364</strain>
    </source>
</reference>
<dbReference type="Proteomes" id="UP000316225">
    <property type="component" value="Unassembled WGS sequence"/>
</dbReference>
<evidence type="ECO:0000256" key="1">
    <source>
        <dbReference type="SAM" id="Phobius"/>
    </source>
</evidence>
<evidence type="ECO:0000313" key="3">
    <source>
        <dbReference type="Proteomes" id="UP000316225"/>
    </source>
</evidence>
<protein>
    <recommendedName>
        <fullName evidence="4">DUF3329 domain-containing protein</fullName>
    </recommendedName>
</protein>
<evidence type="ECO:0000313" key="2">
    <source>
        <dbReference type="EMBL" id="TWI35854.1"/>
    </source>
</evidence>
<comment type="caution">
    <text evidence="2">The sequence shown here is derived from an EMBL/GenBank/DDBJ whole genome shotgun (WGS) entry which is preliminary data.</text>
</comment>
<keyword evidence="1" id="KW-0812">Transmembrane</keyword>
<feature type="transmembrane region" description="Helical" evidence="1">
    <location>
        <begin position="12"/>
        <end position="29"/>
    </location>
</feature>
<keyword evidence="1" id="KW-0472">Membrane</keyword>
<organism evidence="2 3">
    <name type="scientific">Paracoccus sulfuroxidans</name>
    <dbReference type="NCBI Taxonomy" id="384678"/>
    <lineage>
        <taxon>Bacteria</taxon>
        <taxon>Pseudomonadati</taxon>
        <taxon>Pseudomonadota</taxon>
        <taxon>Alphaproteobacteria</taxon>
        <taxon>Rhodobacterales</taxon>
        <taxon>Paracoccaceae</taxon>
        <taxon>Paracoccus</taxon>
    </lineage>
</organism>
<dbReference type="EMBL" id="VLKU01000003">
    <property type="protein sequence ID" value="TWI35854.1"/>
    <property type="molecule type" value="Genomic_DNA"/>
</dbReference>
<keyword evidence="3" id="KW-1185">Reference proteome</keyword>